<dbReference type="Proteomes" id="UP000735541">
    <property type="component" value="Unassembled WGS sequence"/>
</dbReference>
<evidence type="ECO:0000313" key="2">
    <source>
        <dbReference type="EMBL" id="MBV7670109.1"/>
    </source>
</evidence>
<feature type="compositionally biased region" description="Polar residues" evidence="1">
    <location>
        <begin position="10"/>
        <end position="25"/>
    </location>
</feature>
<accession>A0ABS6TPQ3</accession>
<dbReference type="RefSeq" id="WP_228868604.1">
    <property type="nucleotide sequence ID" value="NZ_JAHUVW010000001.1"/>
</dbReference>
<protein>
    <submittedName>
        <fullName evidence="2">Uncharacterized protein</fullName>
    </submittedName>
</protein>
<feature type="region of interest" description="Disordered" evidence="1">
    <location>
        <begin position="10"/>
        <end position="69"/>
    </location>
</feature>
<comment type="caution">
    <text evidence="2">The sequence shown here is derived from an EMBL/GenBank/DDBJ whole genome shotgun (WGS) entry which is preliminary data.</text>
</comment>
<evidence type="ECO:0000313" key="3">
    <source>
        <dbReference type="Proteomes" id="UP000735541"/>
    </source>
</evidence>
<evidence type="ECO:0000256" key="1">
    <source>
        <dbReference type="SAM" id="MobiDB-lite"/>
    </source>
</evidence>
<reference evidence="2 3" key="1">
    <citation type="submission" date="2021-07" db="EMBL/GenBank/DDBJ databases">
        <title>Sequencing Streptomyces halstedii LGO-A4 genome an citrus endophytic actinomycete.</title>
        <authorList>
            <person name="Samborskyy M."/>
            <person name="Scott N."/>
            <person name="Deglau R."/>
            <person name="Dickens S."/>
            <person name="Oliveira L.G."/>
        </authorList>
    </citation>
    <scope>NUCLEOTIDE SEQUENCE [LARGE SCALE GENOMIC DNA]</scope>
    <source>
        <strain evidence="2 3">LGO-A4</strain>
    </source>
</reference>
<organism evidence="2 3">
    <name type="scientific">Streptomyces halstedii</name>
    <dbReference type="NCBI Taxonomy" id="1944"/>
    <lineage>
        <taxon>Bacteria</taxon>
        <taxon>Bacillati</taxon>
        <taxon>Actinomycetota</taxon>
        <taxon>Actinomycetes</taxon>
        <taxon>Kitasatosporales</taxon>
        <taxon>Streptomycetaceae</taxon>
        <taxon>Streptomyces</taxon>
    </lineage>
</organism>
<keyword evidence="3" id="KW-1185">Reference proteome</keyword>
<gene>
    <name evidence="2" type="ORF">STHAL_11595</name>
</gene>
<name>A0ABS6TPQ3_STRHA</name>
<proteinExistence type="predicted"/>
<sequence>MLGLIVTLITQSGNNSPRDAATQPSAAAVEPVTPETPTSETPATADPSESTADDVVTVSPSPSPSQASAKILRTGDFTLARGHSADLEHGTVGTSVKNPDMAWHGGDEFSAMNGRVADTWRGATPTICAKALDSPRSTGWMVAGLEGTWFCMPTSANHLAAVEWLGDGEGGLQFHYIVWDVTAPSDDT</sequence>
<dbReference type="EMBL" id="JAHUVW010000001">
    <property type="protein sequence ID" value="MBV7670109.1"/>
    <property type="molecule type" value="Genomic_DNA"/>
</dbReference>
<feature type="compositionally biased region" description="Low complexity" evidence="1">
    <location>
        <begin position="26"/>
        <end position="48"/>
    </location>
</feature>